<evidence type="ECO:0000313" key="1">
    <source>
        <dbReference type="EMBL" id="MFC3285480.1"/>
    </source>
</evidence>
<keyword evidence="2" id="KW-1185">Reference proteome</keyword>
<dbReference type="InterPro" id="IPR039498">
    <property type="entry name" value="NTP_transf_5"/>
</dbReference>
<accession>A0ABV7LT50</accession>
<evidence type="ECO:0000313" key="2">
    <source>
        <dbReference type="Proteomes" id="UP001595579"/>
    </source>
</evidence>
<organism evidence="1 2">
    <name type="scientific">Litchfieldella rifensis</name>
    <dbReference type="NCBI Taxonomy" id="762643"/>
    <lineage>
        <taxon>Bacteria</taxon>
        <taxon>Pseudomonadati</taxon>
        <taxon>Pseudomonadota</taxon>
        <taxon>Gammaproteobacteria</taxon>
        <taxon>Oceanospirillales</taxon>
        <taxon>Halomonadaceae</taxon>
        <taxon>Litchfieldella</taxon>
    </lineage>
</organism>
<reference evidence="2" key="1">
    <citation type="journal article" date="2019" name="Int. J. Syst. Evol. Microbiol.">
        <title>The Global Catalogue of Microorganisms (GCM) 10K type strain sequencing project: providing services to taxonomists for standard genome sequencing and annotation.</title>
        <authorList>
            <consortium name="The Broad Institute Genomics Platform"/>
            <consortium name="The Broad Institute Genome Sequencing Center for Infectious Disease"/>
            <person name="Wu L."/>
            <person name="Ma J."/>
        </authorList>
    </citation>
    <scope>NUCLEOTIDE SEQUENCE [LARGE SCALE GENOMIC DNA]</scope>
    <source>
        <strain evidence="2">CECT 7698</strain>
    </source>
</reference>
<sequence length="400" mass="46239">MPIISKSASLMAPSLQLLVLLSRLELSEMQEKAALTLCQRIDDWSQVSRQAQQRFVLPLVYRHLRRLAPETLSSQQLDIMKHQCMAAVQHNMFVITAQRKLVKELLLPLNMRHLFFKGPALAARYYDEPAMRFSRDIDVLVPHKRMVELLEAALGHGYIPHDPKQPRTDRTSLAFLARVQGVITLLSPQGVAIEFHQRIDNTGTIYDTDELLASAEPMRLGEAEISVMPTAELFVYICLHHTKHFWSHLHWLVDLDAIQRHPTFDLDAVRAYAARRNLTATVEACLDFYRAMSAPEPWRYQPNSGHAGELLEASLAALQGGLAKELEMHKKKATPDFSFAWQARTTHWLRWQTLGWLRLFRPSYADYKSWPLPPRWQWLYRVTRPFRELFARMTPNSTAK</sequence>
<dbReference type="Proteomes" id="UP001595579">
    <property type="component" value="Unassembled WGS sequence"/>
</dbReference>
<proteinExistence type="predicted"/>
<dbReference type="EMBL" id="JBHRUG010000031">
    <property type="protein sequence ID" value="MFC3285480.1"/>
    <property type="molecule type" value="Genomic_DNA"/>
</dbReference>
<comment type="caution">
    <text evidence="1">The sequence shown here is derived from an EMBL/GenBank/DDBJ whole genome shotgun (WGS) entry which is preliminary data.</text>
</comment>
<protein>
    <submittedName>
        <fullName evidence="1">Nucleotidyltransferase family protein</fullName>
    </submittedName>
</protein>
<name>A0ABV7LT50_9GAMM</name>
<dbReference type="Pfam" id="PF14907">
    <property type="entry name" value="NTP_transf_5"/>
    <property type="match status" value="1"/>
</dbReference>
<dbReference type="RefSeq" id="WP_386776246.1">
    <property type="nucleotide sequence ID" value="NZ_JBHRUG010000031.1"/>
</dbReference>
<gene>
    <name evidence="1" type="ORF">ACFOEV_17915</name>
</gene>